<dbReference type="NCBIfam" id="NF033617">
    <property type="entry name" value="RND_permease_2"/>
    <property type="match status" value="1"/>
</dbReference>
<evidence type="ECO:0000313" key="3">
    <source>
        <dbReference type="Proteomes" id="UP001162734"/>
    </source>
</evidence>
<dbReference type="Proteomes" id="UP001162734">
    <property type="component" value="Chromosome"/>
</dbReference>
<dbReference type="Gene3D" id="1.20.1640.10">
    <property type="entry name" value="Multidrug efflux transporter AcrB transmembrane domain"/>
    <property type="match status" value="2"/>
</dbReference>
<dbReference type="InterPro" id="IPR027463">
    <property type="entry name" value="AcrB_DN_DC_subdom"/>
</dbReference>
<feature type="transmembrane region" description="Helical" evidence="1">
    <location>
        <begin position="985"/>
        <end position="1010"/>
    </location>
</feature>
<feature type="transmembrane region" description="Helical" evidence="1">
    <location>
        <begin position="463"/>
        <end position="490"/>
    </location>
</feature>
<dbReference type="PANTHER" id="PTHR32063">
    <property type="match status" value="1"/>
</dbReference>
<keyword evidence="3" id="KW-1185">Reference proteome</keyword>
<keyword evidence="1" id="KW-0472">Membrane</keyword>
<evidence type="ECO:0000256" key="1">
    <source>
        <dbReference type="SAM" id="Phobius"/>
    </source>
</evidence>
<accession>A0ABN6N3Y6</accession>
<protein>
    <submittedName>
        <fullName evidence="2">Resistance-nodulation-cell division efflux transporter</fullName>
    </submittedName>
</protein>
<dbReference type="SUPFAM" id="SSF82714">
    <property type="entry name" value="Multidrug efflux transporter AcrB TolC docking domain, DN and DC subdomains"/>
    <property type="match status" value="2"/>
</dbReference>
<gene>
    <name evidence="2" type="ORF">AMPC_10080</name>
</gene>
<feature type="transmembrane region" description="Helical" evidence="1">
    <location>
        <begin position="894"/>
        <end position="920"/>
    </location>
</feature>
<dbReference type="SUPFAM" id="SSF82693">
    <property type="entry name" value="Multidrug efflux transporter AcrB pore domain, PN1, PN2, PC1 and PC2 subdomains"/>
    <property type="match status" value="4"/>
</dbReference>
<feature type="transmembrane region" description="Helical" evidence="1">
    <location>
        <begin position="857"/>
        <end position="874"/>
    </location>
</feature>
<dbReference type="EMBL" id="AP025592">
    <property type="protein sequence ID" value="BDG07895.1"/>
    <property type="molecule type" value="Genomic_DNA"/>
</dbReference>
<dbReference type="SUPFAM" id="SSF82866">
    <property type="entry name" value="Multidrug efflux transporter AcrB transmembrane domain"/>
    <property type="match status" value="2"/>
</dbReference>
<dbReference type="RefSeq" id="WP_248344879.1">
    <property type="nucleotide sequence ID" value="NZ_AP025592.1"/>
</dbReference>
<feature type="transmembrane region" description="Helical" evidence="1">
    <location>
        <begin position="527"/>
        <end position="546"/>
    </location>
</feature>
<feature type="transmembrane region" description="Helical" evidence="1">
    <location>
        <begin position="431"/>
        <end position="451"/>
    </location>
</feature>
<dbReference type="Gene3D" id="3.30.70.1440">
    <property type="entry name" value="Multidrug efflux transporter AcrB pore domain"/>
    <property type="match status" value="1"/>
</dbReference>
<dbReference type="PANTHER" id="PTHR32063:SF78">
    <property type="entry name" value="ACRB_ACRD_ACRF FAMILY PROTEIN"/>
    <property type="match status" value="1"/>
</dbReference>
<dbReference type="Pfam" id="PF00873">
    <property type="entry name" value="ACR_tran"/>
    <property type="match status" value="1"/>
</dbReference>
<evidence type="ECO:0000313" key="2">
    <source>
        <dbReference type="EMBL" id="BDG07895.1"/>
    </source>
</evidence>
<keyword evidence="1" id="KW-1133">Transmembrane helix</keyword>
<reference evidence="3" key="1">
    <citation type="journal article" date="2022" name="Int. J. Syst. Evol. Microbiol.">
        <title>Anaeromyxobacter oryzae sp. nov., Anaeromyxobacter diazotrophicus sp. nov. and Anaeromyxobacter paludicola sp. nov., isolated from paddy soils.</title>
        <authorList>
            <person name="Itoh H."/>
            <person name="Xu Z."/>
            <person name="Mise K."/>
            <person name="Masuda Y."/>
            <person name="Ushijima N."/>
            <person name="Hayakawa C."/>
            <person name="Shiratori Y."/>
            <person name="Senoo K."/>
        </authorList>
    </citation>
    <scope>NUCLEOTIDE SEQUENCE [LARGE SCALE GENOMIC DNA]</scope>
    <source>
        <strain evidence="3">Red630</strain>
    </source>
</reference>
<dbReference type="Gene3D" id="3.30.70.1430">
    <property type="entry name" value="Multidrug efflux transporter AcrB pore domain"/>
    <property type="match status" value="2"/>
</dbReference>
<proteinExistence type="predicted"/>
<organism evidence="2 3">
    <name type="scientific">Anaeromyxobacter paludicola</name>
    <dbReference type="NCBI Taxonomy" id="2918171"/>
    <lineage>
        <taxon>Bacteria</taxon>
        <taxon>Pseudomonadati</taxon>
        <taxon>Myxococcota</taxon>
        <taxon>Myxococcia</taxon>
        <taxon>Myxococcales</taxon>
        <taxon>Cystobacterineae</taxon>
        <taxon>Anaeromyxobacteraceae</taxon>
        <taxon>Anaeromyxobacter</taxon>
    </lineage>
</organism>
<feature type="transmembrane region" description="Helical" evidence="1">
    <location>
        <begin position="360"/>
        <end position="384"/>
    </location>
</feature>
<sequence>MSVSEPFIRRPVATALLTVGLLLAGLIGYRQLPVSALPQVDYPTIVVSTALPGASADTMASAVTTPLERQFGQMPGLAQMTSVSSFGNSSITLQFTLERNIDAAEQDVQAAINAASSLLPRNLPNPPTYSKSNPADTPVLTLSVSSDALPLDQVDDYADSILAQKISQVSGVGLVTINGGQKPAVRVQVDPAALAGAGLTLEDVRSALVASNVNQAKGNLDGPRQDFALSTNDQLYKAEGFRPLVIAYRNGAPIRLDEIADAVNGVENDQLAGWHDGKRAVILNVQRQPGANVIEVAERVKALLPRLSSALPSGLDVKVVADRTETVRASVEDVQFTLMLSVLLVVAVIYVFLRSWRATLIPGVAVPLSLIGTFGVMYLCGYSLNNLSLMALTISTGFVVDDAIVMIENIARYVEEGEPPFEAALKGAKQIGFTIVSLTISLVAVLIPLLFMGGIIGRLFREFAVTLSIAIGVSAVLSLTLTAMMCAFLLRPHEEQGALARAFERGFQRTLDFYQRTLGWVLDHQRLTLAATIGTLALTALLAVVVPKGFFPQQDTGLVMGVSEAAPGTSFASMMDLQQALADVVRQDPDVAAVASFIGADGTNPTVNTGRLSITLKPRGQRTASAEEIIARLRPKAAEVSGVQLFLQPVQDLQIETRVSRTQYQYTLEDPDFGELEALAPKVLARLQALPELRDVASDQASGGKQVRLVIDRDSAARLGVTPQAVDDALYDAFGQRQVSTIFTQLNQYRVILEVKQPFQESPAALRQLYVRSSAGDAIPLSTFAHFDVGTAPLAISHQGQFPSVTISFNLAPGVALGDAVNAVHAAEAELGYPPALRAEFVGSAQAFKESLASEPLLILAAVLAVYIVLGVLYESYIHPVTILSTLPSAGVGALLALLLCRTEFSIIALIGIILLIGIVKKNAIMMIDFALEAERDQHLSPRESIYQACLLRFRPIMMTTMAALLGGLPLALGSGTGSELRRPLGITIVGGLLISQLLTLYTTPVIYLYMERLGRALRRGRAPEAPPTPAAGDAP</sequence>
<dbReference type="PRINTS" id="PR00702">
    <property type="entry name" value="ACRIFLAVINRP"/>
</dbReference>
<feature type="transmembrane region" description="Helical" evidence="1">
    <location>
        <begin position="334"/>
        <end position="353"/>
    </location>
</feature>
<feature type="transmembrane region" description="Helical" evidence="1">
    <location>
        <begin position="952"/>
        <end position="973"/>
    </location>
</feature>
<dbReference type="InterPro" id="IPR001036">
    <property type="entry name" value="Acrflvin-R"/>
</dbReference>
<name>A0ABN6N3Y6_9BACT</name>
<dbReference type="Gene3D" id="3.30.70.1320">
    <property type="entry name" value="Multidrug efflux transporter AcrB pore domain like"/>
    <property type="match status" value="1"/>
</dbReference>
<keyword evidence="1" id="KW-0812">Transmembrane</keyword>
<dbReference type="Gene3D" id="3.30.2090.10">
    <property type="entry name" value="Multidrug efflux transporter AcrB TolC docking domain, DN and DC subdomains"/>
    <property type="match status" value="2"/>
</dbReference>